<evidence type="ECO:0000256" key="1">
    <source>
        <dbReference type="SAM" id="Phobius"/>
    </source>
</evidence>
<dbReference type="AlphaFoldDB" id="A0A8D8V1T3"/>
<keyword evidence="1" id="KW-1133">Transmembrane helix</keyword>
<dbReference type="EMBL" id="HBUF01350905">
    <property type="protein sequence ID" value="CAG6713711.1"/>
    <property type="molecule type" value="Transcribed_RNA"/>
</dbReference>
<feature type="transmembrane region" description="Helical" evidence="1">
    <location>
        <begin position="32"/>
        <end position="49"/>
    </location>
</feature>
<accession>A0A8D8V1T3</accession>
<protein>
    <submittedName>
        <fullName evidence="2">Uncharacterized protein</fullName>
    </submittedName>
</protein>
<keyword evidence="1" id="KW-0472">Membrane</keyword>
<feature type="transmembrane region" description="Helical" evidence="1">
    <location>
        <begin position="6"/>
        <end position="25"/>
    </location>
</feature>
<organism evidence="2">
    <name type="scientific">Cacopsylla melanoneura</name>
    <dbReference type="NCBI Taxonomy" id="428564"/>
    <lineage>
        <taxon>Eukaryota</taxon>
        <taxon>Metazoa</taxon>
        <taxon>Ecdysozoa</taxon>
        <taxon>Arthropoda</taxon>
        <taxon>Hexapoda</taxon>
        <taxon>Insecta</taxon>
        <taxon>Pterygota</taxon>
        <taxon>Neoptera</taxon>
        <taxon>Paraneoptera</taxon>
        <taxon>Hemiptera</taxon>
        <taxon>Sternorrhyncha</taxon>
        <taxon>Psylloidea</taxon>
        <taxon>Psyllidae</taxon>
        <taxon>Psyllinae</taxon>
        <taxon>Cacopsylla</taxon>
    </lineage>
</organism>
<keyword evidence="1" id="KW-0812">Transmembrane</keyword>
<sequence length="155" mass="17893">MCLDIIIMYLPIISIIHYVLLCTILKQLMEGDSIFSFFYLSFFLFFKILSKPPPSSFFLFTQTTDIYASPKGMPHLEGPSGQRDTLPAYKSCPIARTTMRHPLCLIQSPQCLIELTYTVQLYNHNLLPTDLERRLYKCAYLHTPNYPKACARDAK</sequence>
<name>A0A8D8V1T3_9HEMI</name>
<evidence type="ECO:0000313" key="2">
    <source>
        <dbReference type="EMBL" id="CAG6713711.1"/>
    </source>
</evidence>
<reference evidence="2" key="1">
    <citation type="submission" date="2021-05" db="EMBL/GenBank/DDBJ databases">
        <authorList>
            <person name="Alioto T."/>
            <person name="Alioto T."/>
            <person name="Gomez Garrido J."/>
        </authorList>
    </citation>
    <scope>NUCLEOTIDE SEQUENCE</scope>
</reference>
<proteinExistence type="predicted"/>